<gene>
    <name evidence="1" type="ORF">J5V16_22070</name>
</gene>
<dbReference type="Proteomes" id="UP000681341">
    <property type="component" value="Unassembled WGS sequence"/>
</dbReference>
<protein>
    <submittedName>
        <fullName evidence="1">Uncharacterized protein</fullName>
    </submittedName>
</protein>
<accession>A0ABS3U9R5</accession>
<dbReference type="RefSeq" id="WP_208499140.1">
    <property type="nucleotide sequence ID" value="NZ_JAGFNP010000015.1"/>
</dbReference>
<proteinExistence type="predicted"/>
<reference evidence="1 2" key="1">
    <citation type="submission" date="2021-03" db="EMBL/GenBank/DDBJ databases">
        <title>Glycomyces sp. nov., a novel actinomycete isolated from soil.</title>
        <authorList>
            <person name="Yang X."/>
            <person name="Xu X."/>
        </authorList>
    </citation>
    <scope>NUCLEOTIDE SEQUENCE [LARGE SCALE GENOMIC DNA]</scope>
    <source>
        <strain evidence="1 2">NEAU-S30</strain>
    </source>
</reference>
<evidence type="ECO:0000313" key="1">
    <source>
        <dbReference type="EMBL" id="MBO3735522.1"/>
    </source>
</evidence>
<comment type="caution">
    <text evidence="1">The sequence shown here is derived from an EMBL/GenBank/DDBJ whole genome shotgun (WGS) entry which is preliminary data.</text>
</comment>
<name>A0ABS3U9R5_9ACTN</name>
<keyword evidence="2" id="KW-1185">Reference proteome</keyword>
<evidence type="ECO:0000313" key="2">
    <source>
        <dbReference type="Proteomes" id="UP000681341"/>
    </source>
</evidence>
<dbReference type="EMBL" id="JAGFNP010000015">
    <property type="protein sequence ID" value="MBO3735522.1"/>
    <property type="molecule type" value="Genomic_DNA"/>
</dbReference>
<sequence length="104" mass="11977">MTVFEAFQAAAVPPLHKVAQIDACPPWQTDLSRMRFLCRMCRKHFTGTELADDDLHVLVFAPTPGWEWVRCVICDEVTVPTVEHSSKCDYCNGLQWWKPLEVKQ</sequence>
<organism evidence="1 2">
    <name type="scientific">Glycomyces niveus</name>
    <dbReference type="NCBI Taxonomy" id="2820287"/>
    <lineage>
        <taxon>Bacteria</taxon>
        <taxon>Bacillati</taxon>
        <taxon>Actinomycetota</taxon>
        <taxon>Actinomycetes</taxon>
        <taxon>Glycomycetales</taxon>
        <taxon>Glycomycetaceae</taxon>
        <taxon>Glycomyces</taxon>
    </lineage>
</organism>